<feature type="coiled-coil region" evidence="1">
    <location>
        <begin position="549"/>
        <end position="610"/>
    </location>
</feature>
<protein>
    <recommendedName>
        <fullName evidence="5">ATP-binding protein</fullName>
    </recommendedName>
</protein>
<feature type="coiled-coil region" evidence="1">
    <location>
        <begin position="335"/>
        <end position="362"/>
    </location>
</feature>
<name>A0ABW4XTR5_9GAMM</name>
<dbReference type="EMBL" id="JBHUHT010000028">
    <property type="protein sequence ID" value="MFD2097678.1"/>
    <property type="molecule type" value="Genomic_DNA"/>
</dbReference>
<dbReference type="Proteomes" id="UP001597380">
    <property type="component" value="Unassembled WGS sequence"/>
</dbReference>
<feature type="compositionally biased region" description="Polar residues" evidence="2">
    <location>
        <begin position="415"/>
        <end position="424"/>
    </location>
</feature>
<evidence type="ECO:0000313" key="4">
    <source>
        <dbReference type="Proteomes" id="UP001597380"/>
    </source>
</evidence>
<evidence type="ECO:0000256" key="2">
    <source>
        <dbReference type="SAM" id="MobiDB-lite"/>
    </source>
</evidence>
<reference evidence="4" key="1">
    <citation type="journal article" date="2019" name="Int. J. Syst. Evol. Microbiol.">
        <title>The Global Catalogue of Microorganisms (GCM) 10K type strain sequencing project: providing services to taxonomists for standard genome sequencing and annotation.</title>
        <authorList>
            <consortium name="The Broad Institute Genomics Platform"/>
            <consortium name="The Broad Institute Genome Sequencing Center for Infectious Disease"/>
            <person name="Wu L."/>
            <person name="Ma J."/>
        </authorList>
    </citation>
    <scope>NUCLEOTIDE SEQUENCE [LARGE SCALE GENOMIC DNA]</scope>
    <source>
        <strain evidence="4">CGMCC 1.10992</strain>
    </source>
</reference>
<organism evidence="3 4">
    <name type="scientific">Corallincola platygyrae</name>
    <dbReference type="NCBI Taxonomy" id="1193278"/>
    <lineage>
        <taxon>Bacteria</taxon>
        <taxon>Pseudomonadati</taxon>
        <taxon>Pseudomonadota</taxon>
        <taxon>Gammaproteobacteria</taxon>
        <taxon>Alteromonadales</taxon>
        <taxon>Psychromonadaceae</taxon>
        <taxon>Corallincola</taxon>
    </lineage>
</organism>
<keyword evidence="4" id="KW-1185">Reference proteome</keyword>
<feature type="coiled-coil region" evidence="1">
    <location>
        <begin position="680"/>
        <end position="707"/>
    </location>
</feature>
<keyword evidence="1" id="KW-0175">Coiled coil</keyword>
<evidence type="ECO:0000256" key="1">
    <source>
        <dbReference type="SAM" id="Coils"/>
    </source>
</evidence>
<evidence type="ECO:0000313" key="3">
    <source>
        <dbReference type="EMBL" id="MFD2097678.1"/>
    </source>
</evidence>
<feature type="region of interest" description="Disordered" evidence="2">
    <location>
        <begin position="404"/>
        <end position="429"/>
    </location>
</feature>
<sequence>MSRDRFTIKRLVLVDSAGLCYVELPVDSHAMLLGKGNVGKSSLLNAIRLFLLPENNFKSSRRKFAFKVPKTDDYYSNDDSYNHYFPTPRSFLILEVENFVGTHCQILHATPNLGYSRIFTPLRYDQIRHLFWDGSAPETAEGEAVIEDDGIGRAVADLNASRLFNELKAVAPKTETANDTNKLKRLLYANNLLDANSMRYSLFPLAETDEARIDSLRTLILLLFEMNTGADTVARAVASIIEADKKFSSDALDFDIQQFLSKHEELKRAQERLVRIQNAQPRFNLLQRQYADYVGLADADKAYAAFAKGIKTQTQTLKSDAEQLSRALGEHQAVSKQQKLQLKQAQGEVHDLQTQLKVSQRRFEKEQKTVDAVEQLKLQYASNFSIDEIVEILQEELAESRERRDALANQEAAASRQQKLTMRNEQAKAREQQLKQTLENQEYLLSQQLPDHILAPLAAVNAQLVKANPCEPLDDDAREAIVNFSNLFKQSEGGHSYGFFDQSFQGNPSQFADDIAAELDRVLDELFDINKALKELSVDGDPAHRKHQIESLDREIKSLSHDLEKVQRYPVAQGIVQDERIELDKLSEQLMSAEQRLAIAQEQFDEVEQRTVASKQAYDTVSEQLVVALRLSQRQHELQNIYPRLARAVELFVESEQLVEQDGAKQSDAKQDEAQQDKASELTEAAYQKIESDLHKLEQLRQTIISELREFVHERFIEEDQEIRQQAPSSGAVKRCMQRLVDLFNELAQREQVLTHQIQEHNESVASYAKVLTDNYEHIQRFENQLNRDFREVSINDLEEVQVRIDINPKFRNLVNEIAKLDLHGDSLPSDQFYTRLQVFVGEFFKNGGDSRLTMDKIVTHLSYRTRKAGDSALQSKQQSNSTTALINFEMVQILLNRVLHSQCDVAMPLVFDEVATVDLAQFDWLLPHLKRRGFSLFAASTYSASPELIHKIGAHHEIGAMRTASPYSAGRNVVYWGGGEGFTGLDDPELDGLPLADVDQLGLLEHEA</sequence>
<dbReference type="RefSeq" id="WP_345341850.1">
    <property type="nucleotide sequence ID" value="NZ_BAABLI010000032.1"/>
</dbReference>
<evidence type="ECO:0008006" key="5">
    <source>
        <dbReference type="Google" id="ProtNLM"/>
    </source>
</evidence>
<comment type="caution">
    <text evidence="3">The sequence shown here is derived from an EMBL/GenBank/DDBJ whole genome shotgun (WGS) entry which is preliminary data.</text>
</comment>
<gene>
    <name evidence="3" type="ORF">ACFSJ3_16940</name>
</gene>
<accession>A0ABW4XTR5</accession>
<proteinExistence type="predicted"/>